<proteinExistence type="predicted"/>
<dbReference type="OrthoDB" id="331728at2759"/>
<name>A0A2A9MCH6_BESBE</name>
<keyword evidence="4" id="KW-1185">Reference proteome</keyword>
<dbReference type="Proteomes" id="UP000224006">
    <property type="component" value="Chromosome IV"/>
</dbReference>
<dbReference type="RefSeq" id="XP_029219694.1">
    <property type="nucleotide sequence ID" value="XM_029363771.1"/>
</dbReference>
<evidence type="ECO:0000313" key="4">
    <source>
        <dbReference type="Proteomes" id="UP000224006"/>
    </source>
</evidence>
<evidence type="ECO:0000256" key="1">
    <source>
        <dbReference type="SAM" id="Coils"/>
    </source>
</evidence>
<dbReference type="EMBL" id="NWUJ01000004">
    <property type="protein sequence ID" value="PFH35685.1"/>
    <property type="molecule type" value="Genomic_DNA"/>
</dbReference>
<sequence>MRVLGSARKLQGAVAFGLFVAGVAVFGDLDQRVHGLPVVGQPVPPYGQVAAGLSRSLTNGIVQQDGALEVERTDGTPSPARAEAAPLRLEAARTGRMEAELSTATDMASDKLVRRPLRATTHKPEATVIAGDPDSAVSEHLSETALSKHHGFRQGERSEETLQHRAGLPVRERAEKHDDGSPEPPCNSGRVPSKRTFPPSSAAPSPPADADTPGGSQKSAYILRLQGTGAVEVSFEVGRAVKQLEGARKAYRDASAKLEAEEVASGAKDLPGAGLGDYLKDTQKRAAAAFQQSKIKQKLEEIEELLQLARALKDLNIQLRACQGLPGADPLACEKAHIFGEIVAQKAKYIQEQAPVLSSFLGREPVDRHLRRAGGDTPGDAVEAEATELQQALRNAVVEARKFVRDIAGDVGGDVREEVQQLLGEAKEVLIRGQQVVLEAYKALQRSLLEDRTKELIAAASKKIEDARRILAE</sequence>
<keyword evidence="1" id="KW-0175">Coiled coil</keyword>
<reference evidence="3 4" key="1">
    <citation type="submission" date="2017-09" db="EMBL/GenBank/DDBJ databases">
        <title>Genome sequencing of Besnoitia besnoiti strain Bb-Ger1.</title>
        <authorList>
            <person name="Schares G."/>
            <person name="Venepally P."/>
            <person name="Lorenzi H.A."/>
        </authorList>
    </citation>
    <scope>NUCLEOTIDE SEQUENCE [LARGE SCALE GENOMIC DNA]</scope>
    <source>
        <strain evidence="3 4">Bb-Ger1</strain>
    </source>
</reference>
<dbReference type="AlphaFoldDB" id="A0A2A9MCH6"/>
<gene>
    <name evidence="3" type="ORF">BESB_053360</name>
</gene>
<feature type="region of interest" description="Disordered" evidence="2">
    <location>
        <begin position="146"/>
        <end position="217"/>
    </location>
</feature>
<comment type="caution">
    <text evidence="3">The sequence shown here is derived from an EMBL/GenBank/DDBJ whole genome shotgun (WGS) entry which is preliminary data.</text>
</comment>
<accession>A0A2A9MCH6</accession>
<feature type="compositionally biased region" description="Basic and acidic residues" evidence="2">
    <location>
        <begin position="170"/>
        <end position="180"/>
    </location>
</feature>
<protein>
    <submittedName>
        <fullName evidence="3">Putative 3-methyl-adenine DNA glycosylase</fullName>
    </submittedName>
</protein>
<evidence type="ECO:0000313" key="3">
    <source>
        <dbReference type="EMBL" id="PFH35685.1"/>
    </source>
</evidence>
<dbReference type="VEuPathDB" id="ToxoDB:BESB_053360"/>
<organism evidence="3 4">
    <name type="scientific">Besnoitia besnoiti</name>
    <name type="common">Apicomplexan protozoan</name>
    <dbReference type="NCBI Taxonomy" id="94643"/>
    <lineage>
        <taxon>Eukaryota</taxon>
        <taxon>Sar</taxon>
        <taxon>Alveolata</taxon>
        <taxon>Apicomplexa</taxon>
        <taxon>Conoidasida</taxon>
        <taxon>Coccidia</taxon>
        <taxon>Eucoccidiorida</taxon>
        <taxon>Eimeriorina</taxon>
        <taxon>Sarcocystidae</taxon>
        <taxon>Besnoitia</taxon>
    </lineage>
</organism>
<feature type="compositionally biased region" description="Basic and acidic residues" evidence="2">
    <location>
        <begin position="153"/>
        <end position="163"/>
    </location>
</feature>
<dbReference type="GeneID" id="40310265"/>
<feature type="coiled-coil region" evidence="1">
    <location>
        <begin position="288"/>
        <end position="315"/>
    </location>
</feature>
<dbReference type="KEGG" id="bbes:BESB_053360"/>
<evidence type="ECO:0000256" key="2">
    <source>
        <dbReference type="SAM" id="MobiDB-lite"/>
    </source>
</evidence>